<dbReference type="RefSeq" id="WP_310277124.1">
    <property type="nucleotide sequence ID" value="NZ_JAVDXW010000001.1"/>
</dbReference>
<evidence type="ECO:0000256" key="3">
    <source>
        <dbReference type="ARBA" id="ARBA00022448"/>
    </source>
</evidence>
<feature type="transmembrane region" description="Helical" evidence="14">
    <location>
        <begin position="153"/>
        <end position="175"/>
    </location>
</feature>
<dbReference type="PROSITE" id="PS00456">
    <property type="entry name" value="NA_SOLUT_SYMP_1"/>
    <property type="match status" value="1"/>
</dbReference>
<dbReference type="GO" id="GO:0015293">
    <property type="term" value="F:symporter activity"/>
    <property type="evidence" value="ECO:0007669"/>
    <property type="project" value="UniProtKB-KW"/>
</dbReference>
<comment type="similarity">
    <text evidence="2 13">Belongs to the sodium:solute symporter (SSF) (TC 2.A.21) family.</text>
</comment>
<evidence type="ECO:0000313" key="16">
    <source>
        <dbReference type="Proteomes" id="UP001180845"/>
    </source>
</evidence>
<evidence type="ECO:0000256" key="5">
    <source>
        <dbReference type="ARBA" id="ARBA00022692"/>
    </source>
</evidence>
<feature type="transmembrane region" description="Helical" evidence="14">
    <location>
        <begin position="45"/>
        <end position="69"/>
    </location>
</feature>
<dbReference type="AlphaFoldDB" id="A0AAE3ZFK2"/>
<evidence type="ECO:0000256" key="6">
    <source>
        <dbReference type="ARBA" id="ARBA00022847"/>
    </source>
</evidence>
<dbReference type="EMBL" id="JAVDXW010000001">
    <property type="protein sequence ID" value="MDR7304041.1"/>
    <property type="molecule type" value="Genomic_DNA"/>
</dbReference>
<keyword evidence="9" id="KW-0406">Ion transport</keyword>
<keyword evidence="7 14" id="KW-1133">Transmembrane helix</keyword>
<evidence type="ECO:0000256" key="13">
    <source>
        <dbReference type="RuleBase" id="RU362091"/>
    </source>
</evidence>
<keyword evidence="11" id="KW-0739">Sodium transport</keyword>
<dbReference type="PANTHER" id="PTHR48086:SF3">
    <property type="entry name" value="SODIUM_PROLINE SYMPORTER"/>
    <property type="match status" value="1"/>
</dbReference>
<evidence type="ECO:0000256" key="11">
    <source>
        <dbReference type="ARBA" id="ARBA00023201"/>
    </source>
</evidence>
<feature type="transmembrane region" description="Helical" evidence="14">
    <location>
        <begin position="114"/>
        <end position="133"/>
    </location>
</feature>
<evidence type="ECO:0000313" key="15">
    <source>
        <dbReference type="EMBL" id="MDR7304041.1"/>
    </source>
</evidence>
<dbReference type="Pfam" id="PF00474">
    <property type="entry name" value="SSF"/>
    <property type="match status" value="1"/>
</dbReference>
<protein>
    <submittedName>
        <fullName evidence="15">Sodium/pantothenate symporter</fullName>
    </submittedName>
</protein>
<dbReference type="GO" id="GO:0046942">
    <property type="term" value="P:carboxylic acid transport"/>
    <property type="evidence" value="ECO:0007669"/>
    <property type="project" value="UniProtKB-ARBA"/>
</dbReference>
<feature type="transmembrane region" description="Helical" evidence="14">
    <location>
        <begin position="75"/>
        <end position="94"/>
    </location>
</feature>
<keyword evidence="6" id="KW-0769">Symport</keyword>
<keyword evidence="16" id="KW-1185">Reference proteome</keyword>
<evidence type="ECO:0000256" key="10">
    <source>
        <dbReference type="ARBA" id="ARBA00023136"/>
    </source>
</evidence>
<keyword evidence="4" id="KW-1003">Cell membrane</keyword>
<evidence type="ECO:0000256" key="12">
    <source>
        <dbReference type="ARBA" id="ARBA00033708"/>
    </source>
</evidence>
<dbReference type="CDD" id="cd10322">
    <property type="entry name" value="SLC5sbd"/>
    <property type="match status" value="1"/>
</dbReference>
<evidence type="ECO:0000256" key="9">
    <source>
        <dbReference type="ARBA" id="ARBA00023065"/>
    </source>
</evidence>
<dbReference type="InterPro" id="IPR038377">
    <property type="entry name" value="Na/Glc_symporter_sf"/>
</dbReference>
<feature type="transmembrane region" description="Helical" evidence="14">
    <location>
        <begin position="384"/>
        <end position="408"/>
    </location>
</feature>
<comment type="subcellular location">
    <subcellularLocation>
        <location evidence="1">Cell membrane</location>
        <topology evidence="1">Multi-pass membrane protein</topology>
    </subcellularLocation>
</comment>
<comment type="catalytic activity">
    <reaction evidence="12">
        <text>L-proline(in) + Na(+)(in) = L-proline(out) + Na(+)(out)</text>
        <dbReference type="Rhea" id="RHEA:28967"/>
        <dbReference type="ChEBI" id="CHEBI:29101"/>
        <dbReference type="ChEBI" id="CHEBI:60039"/>
    </reaction>
</comment>
<dbReference type="InterPro" id="IPR018212">
    <property type="entry name" value="Na/solute_symporter_CS"/>
</dbReference>
<feature type="transmembrane region" description="Helical" evidence="14">
    <location>
        <begin position="262"/>
        <end position="285"/>
    </location>
</feature>
<dbReference type="Gene3D" id="1.20.1730.10">
    <property type="entry name" value="Sodium/glucose cotransporter"/>
    <property type="match status" value="1"/>
</dbReference>
<dbReference type="PROSITE" id="PS00457">
    <property type="entry name" value="NA_SOLUT_SYMP_2"/>
    <property type="match status" value="1"/>
</dbReference>
<name>A0AAE3ZFK2_9ACTN</name>
<feature type="transmembrane region" description="Helical" evidence="14">
    <location>
        <begin position="227"/>
        <end position="250"/>
    </location>
</feature>
<feature type="transmembrane region" description="Helical" evidence="14">
    <location>
        <begin position="315"/>
        <end position="336"/>
    </location>
</feature>
<evidence type="ECO:0000256" key="2">
    <source>
        <dbReference type="ARBA" id="ARBA00006434"/>
    </source>
</evidence>
<evidence type="ECO:0000256" key="8">
    <source>
        <dbReference type="ARBA" id="ARBA00023053"/>
    </source>
</evidence>
<accession>A0AAE3ZFK2</accession>
<comment type="caution">
    <text evidence="15">The sequence shown here is derived from an EMBL/GenBank/DDBJ whole genome shotgun (WGS) entry which is preliminary data.</text>
</comment>
<evidence type="ECO:0000256" key="4">
    <source>
        <dbReference type="ARBA" id="ARBA00022475"/>
    </source>
</evidence>
<dbReference type="PANTHER" id="PTHR48086">
    <property type="entry name" value="SODIUM/PROLINE SYMPORTER-RELATED"/>
    <property type="match status" value="1"/>
</dbReference>
<evidence type="ECO:0000256" key="14">
    <source>
        <dbReference type="SAM" id="Phobius"/>
    </source>
</evidence>
<keyword evidence="3" id="KW-0813">Transport</keyword>
<dbReference type="PROSITE" id="PS50283">
    <property type="entry name" value="NA_SOLUT_SYMP_3"/>
    <property type="match status" value="1"/>
</dbReference>
<evidence type="ECO:0000256" key="7">
    <source>
        <dbReference type="ARBA" id="ARBA00022989"/>
    </source>
</evidence>
<keyword evidence="8" id="KW-0915">Sodium</keyword>
<gene>
    <name evidence="15" type="ORF">JOF55_004222</name>
</gene>
<proteinExistence type="inferred from homology"/>
<dbReference type="GO" id="GO:0005886">
    <property type="term" value="C:plasma membrane"/>
    <property type="evidence" value="ECO:0007669"/>
    <property type="project" value="UniProtKB-SubCell"/>
</dbReference>
<feature type="transmembrane region" description="Helical" evidence="14">
    <location>
        <begin position="442"/>
        <end position="460"/>
    </location>
</feature>
<dbReference type="GO" id="GO:0006814">
    <property type="term" value="P:sodium ion transport"/>
    <property type="evidence" value="ECO:0007669"/>
    <property type="project" value="UniProtKB-KW"/>
</dbReference>
<dbReference type="InterPro" id="IPR001734">
    <property type="entry name" value="Na/solute_symporter"/>
</dbReference>
<organism evidence="15 16">
    <name type="scientific">Haloactinomyces albus</name>
    <dbReference type="NCBI Taxonomy" id="1352928"/>
    <lineage>
        <taxon>Bacteria</taxon>
        <taxon>Bacillati</taxon>
        <taxon>Actinomycetota</taxon>
        <taxon>Actinomycetes</taxon>
        <taxon>Actinopolysporales</taxon>
        <taxon>Actinopolysporaceae</taxon>
        <taxon>Haloactinomyces</taxon>
    </lineage>
</organism>
<keyword evidence="5 14" id="KW-0812">Transmembrane</keyword>
<dbReference type="Proteomes" id="UP001180845">
    <property type="component" value="Unassembled WGS sequence"/>
</dbReference>
<feature type="transmembrane region" description="Helical" evidence="14">
    <location>
        <begin position="6"/>
        <end position="24"/>
    </location>
</feature>
<feature type="transmembrane region" description="Helical" evidence="14">
    <location>
        <begin position="357"/>
        <end position="378"/>
    </location>
</feature>
<feature type="transmembrane region" description="Helical" evidence="14">
    <location>
        <begin position="182"/>
        <end position="207"/>
    </location>
</feature>
<keyword evidence="10 14" id="KW-0472">Membrane</keyword>
<sequence length="480" mass="50526">MTLTIVLGYFAVLVVIGWYAHRKVRNSTDQYFVAGRSLGSFVNSWAFLASLASGGSIMAAVGTALALGFPYGASLVAGAPVGFAVAAIFVAGPLRELGKYTVPDYFRSRYNSTIMRWAVPITIVAASMAYIVAQLKGASLVAANLLGWDYSTGIWVTGTVFVLYVSIGGFLSVTWNDVFQGILMFAMMIGVAVAVLASLDSFGATFITATENYPALGRVSEALPISSYIGGFLTWVTAISVLPHVIMRVYSAKNVRSARMSLNVSMLLFAVMMLIAALVLTPAAATLVPDLDLSEPDAAFLALTDHVLGPIGEGIVAGAILAAIMSTTAGLLMACNSAIGHDIYSRLLRPRASEKQVVRVASAATWVVGLICMVLALNPPEFLVVLYTAAVALLASSFFAPMVLGIWWHRTTSQGATAGMVTGGILFSGAFLLFEMPSSSEVLVGLPASFLVTIVASLCTTERETAGSSQPHRVSVPEES</sequence>
<evidence type="ECO:0000256" key="1">
    <source>
        <dbReference type="ARBA" id="ARBA00004651"/>
    </source>
</evidence>
<feature type="transmembrane region" description="Helical" evidence="14">
    <location>
        <begin position="415"/>
        <end position="436"/>
    </location>
</feature>
<reference evidence="15" key="1">
    <citation type="submission" date="2023-07" db="EMBL/GenBank/DDBJ databases">
        <title>Sequencing the genomes of 1000 actinobacteria strains.</title>
        <authorList>
            <person name="Klenk H.-P."/>
        </authorList>
    </citation>
    <scope>NUCLEOTIDE SEQUENCE</scope>
    <source>
        <strain evidence="15">DSM 45977</strain>
    </source>
</reference>
<dbReference type="InterPro" id="IPR050277">
    <property type="entry name" value="Sodium:Solute_Symporter"/>
</dbReference>
<dbReference type="NCBIfam" id="TIGR00813">
    <property type="entry name" value="sss"/>
    <property type="match status" value="1"/>
</dbReference>